<dbReference type="SMART" id="SM00345">
    <property type="entry name" value="HTH_GNTR"/>
    <property type="match status" value="1"/>
</dbReference>
<evidence type="ECO:0000256" key="2">
    <source>
        <dbReference type="ARBA" id="ARBA00023125"/>
    </source>
</evidence>
<dbReference type="InterPro" id="IPR011711">
    <property type="entry name" value="GntR_C"/>
</dbReference>
<dbReference type="PANTHER" id="PTHR43537">
    <property type="entry name" value="TRANSCRIPTIONAL REGULATOR, GNTR FAMILY"/>
    <property type="match status" value="1"/>
</dbReference>
<keyword evidence="7" id="KW-1185">Reference proteome</keyword>
<dbReference type="InterPro" id="IPR036388">
    <property type="entry name" value="WH-like_DNA-bd_sf"/>
</dbReference>
<comment type="caution">
    <text evidence="6">The sequence shown here is derived from an EMBL/GenBank/DDBJ whole genome shotgun (WGS) entry which is preliminary data.</text>
</comment>
<gene>
    <name evidence="6" type="ORF">N825_09295</name>
</gene>
<evidence type="ECO:0000256" key="3">
    <source>
        <dbReference type="ARBA" id="ARBA00023163"/>
    </source>
</evidence>
<accession>W9GV44</accession>
<dbReference type="Pfam" id="PF00392">
    <property type="entry name" value="GntR"/>
    <property type="match status" value="1"/>
</dbReference>
<reference evidence="6 7" key="1">
    <citation type="submission" date="2013-08" db="EMBL/GenBank/DDBJ databases">
        <title>The genome sequence of Skermanella stibiiresistens.</title>
        <authorList>
            <person name="Zhu W."/>
            <person name="Wang G."/>
        </authorList>
    </citation>
    <scope>NUCLEOTIDE SEQUENCE [LARGE SCALE GENOMIC DNA]</scope>
    <source>
        <strain evidence="6 7">SB22</strain>
    </source>
</reference>
<dbReference type="PROSITE" id="PS50949">
    <property type="entry name" value="HTH_GNTR"/>
    <property type="match status" value="1"/>
</dbReference>
<keyword evidence="2" id="KW-0238">DNA-binding</keyword>
<dbReference type="Gene3D" id="1.10.10.10">
    <property type="entry name" value="Winged helix-like DNA-binding domain superfamily/Winged helix DNA-binding domain"/>
    <property type="match status" value="1"/>
</dbReference>
<feature type="region of interest" description="Disordered" evidence="4">
    <location>
        <begin position="198"/>
        <end position="223"/>
    </location>
</feature>
<dbReference type="PANTHER" id="PTHR43537:SF45">
    <property type="entry name" value="GNTR FAMILY REGULATORY PROTEIN"/>
    <property type="match status" value="1"/>
</dbReference>
<dbReference type="PRINTS" id="PR00035">
    <property type="entry name" value="HTHGNTR"/>
</dbReference>
<dbReference type="STRING" id="1385369.N825_09295"/>
<proteinExistence type="predicted"/>
<protein>
    <recommendedName>
        <fullName evidence="5">HTH gntR-type domain-containing protein</fullName>
    </recommendedName>
</protein>
<dbReference type="InterPro" id="IPR008920">
    <property type="entry name" value="TF_FadR/GntR_C"/>
</dbReference>
<dbReference type="EMBL" id="AVFL01000023">
    <property type="protein sequence ID" value="EWY37765.1"/>
    <property type="molecule type" value="Genomic_DNA"/>
</dbReference>
<dbReference type="GO" id="GO:0003700">
    <property type="term" value="F:DNA-binding transcription factor activity"/>
    <property type="evidence" value="ECO:0007669"/>
    <property type="project" value="InterPro"/>
</dbReference>
<dbReference type="CDD" id="cd07377">
    <property type="entry name" value="WHTH_GntR"/>
    <property type="match status" value="1"/>
</dbReference>
<evidence type="ECO:0000313" key="6">
    <source>
        <dbReference type="EMBL" id="EWY37765.1"/>
    </source>
</evidence>
<evidence type="ECO:0000256" key="1">
    <source>
        <dbReference type="ARBA" id="ARBA00023015"/>
    </source>
</evidence>
<dbReference type="SUPFAM" id="SSF46785">
    <property type="entry name" value="Winged helix' DNA-binding domain"/>
    <property type="match status" value="1"/>
</dbReference>
<dbReference type="SMART" id="SM00895">
    <property type="entry name" value="FCD"/>
    <property type="match status" value="1"/>
</dbReference>
<sequence length="223" mass="24899">MKPGDRINEAELARRFGISRNPIREAISGLLQRGFLVSEPRRGAFMRSFTAKDVDDVFSFRICVETFAIRQAMPMMDPAARAEFTAIVDHMIEAAKAGDVGAVRHLDVLLHRRLCERSRNRQTLRAHEAIDTEMQMLMASVDLFAESLIDGASAHVPIAEAIMGGDPEKVVAALTAHIEQTWRHARAFYEELERAEAAASKTRRKRSADPGVHPIDPSEEEIP</sequence>
<dbReference type="InterPro" id="IPR036390">
    <property type="entry name" value="WH_DNA-bd_sf"/>
</dbReference>
<organism evidence="6 7">
    <name type="scientific">Skermanella stibiiresistens SB22</name>
    <dbReference type="NCBI Taxonomy" id="1385369"/>
    <lineage>
        <taxon>Bacteria</taxon>
        <taxon>Pseudomonadati</taxon>
        <taxon>Pseudomonadota</taxon>
        <taxon>Alphaproteobacteria</taxon>
        <taxon>Rhodospirillales</taxon>
        <taxon>Azospirillaceae</taxon>
        <taxon>Skermanella</taxon>
    </lineage>
</organism>
<evidence type="ECO:0000259" key="5">
    <source>
        <dbReference type="PROSITE" id="PS50949"/>
    </source>
</evidence>
<evidence type="ECO:0000313" key="7">
    <source>
        <dbReference type="Proteomes" id="UP000019486"/>
    </source>
</evidence>
<dbReference type="Pfam" id="PF07729">
    <property type="entry name" value="FCD"/>
    <property type="match status" value="1"/>
</dbReference>
<evidence type="ECO:0000256" key="4">
    <source>
        <dbReference type="SAM" id="MobiDB-lite"/>
    </source>
</evidence>
<name>W9GV44_9PROT</name>
<keyword evidence="3" id="KW-0804">Transcription</keyword>
<dbReference type="Gene3D" id="1.20.120.530">
    <property type="entry name" value="GntR ligand-binding domain-like"/>
    <property type="match status" value="1"/>
</dbReference>
<dbReference type="AlphaFoldDB" id="W9GV44"/>
<feature type="domain" description="HTH gntR-type" evidence="5">
    <location>
        <begin position="1"/>
        <end position="49"/>
    </location>
</feature>
<dbReference type="InterPro" id="IPR000524">
    <property type="entry name" value="Tscrpt_reg_HTH_GntR"/>
</dbReference>
<dbReference type="GO" id="GO:0003677">
    <property type="term" value="F:DNA binding"/>
    <property type="evidence" value="ECO:0007669"/>
    <property type="project" value="UniProtKB-KW"/>
</dbReference>
<keyword evidence="1" id="KW-0805">Transcription regulation</keyword>
<dbReference type="Proteomes" id="UP000019486">
    <property type="component" value="Unassembled WGS sequence"/>
</dbReference>
<dbReference type="SUPFAM" id="SSF48008">
    <property type="entry name" value="GntR ligand-binding domain-like"/>
    <property type="match status" value="1"/>
</dbReference>